<dbReference type="EMBL" id="FOZW01000005">
    <property type="protein sequence ID" value="SFS79527.1"/>
    <property type="molecule type" value="Genomic_DNA"/>
</dbReference>
<dbReference type="SUPFAM" id="SSF47384">
    <property type="entry name" value="Homodimeric domain of signal transducing histidine kinase"/>
    <property type="match status" value="1"/>
</dbReference>
<evidence type="ECO:0000256" key="1">
    <source>
        <dbReference type="ARBA" id="ARBA00000085"/>
    </source>
</evidence>
<evidence type="ECO:0000256" key="5">
    <source>
        <dbReference type="ARBA" id="ARBA00022679"/>
    </source>
</evidence>
<dbReference type="SMART" id="SM00304">
    <property type="entry name" value="HAMP"/>
    <property type="match status" value="1"/>
</dbReference>
<gene>
    <name evidence="11" type="ORF">SAMN04488050_1059</name>
</gene>
<dbReference type="InterPro" id="IPR003661">
    <property type="entry name" value="HisK_dim/P_dom"/>
</dbReference>
<dbReference type="STRING" id="311180.SAMN04488050_1059"/>
<keyword evidence="6" id="KW-0418">Kinase</keyword>
<keyword evidence="12" id="KW-1185">Reference proteome</keyword>
<dbReference type="SMART" id="SM00387">
    <property type="entry name" value="HATPase_c"/>
    <property type="match status" value="1"/>
</dbReference>
<dbReference type="InterPro" id="IPR050736">
    <property type="entry name" value="Sensor_HK_Regulatory"/>
</dbReference>
<sequence>MKDECRIFGLTGLSLRARLALGAGLLGFATLLTAAIIVLGMSRVSDRLDSALAAEQRLEDYAALSTQVSTYIVVAAELIQRGQPQQTRAARTQGLAETLRQSFARLRAGLDDEVASARGLDAQSRRATLSLAIARIEALFRSAQAGLTSQTDDPARLRAHLDTFASGVEPLLAEAVNEERRLRREILQDIDALRQRLVLAALTMAVVALALSAGFYFGLLRPQFRRLEALRTAARRIGQEDFAIALPGTRQDEIGALYAETNRMAQALASRAEAVAEDRARLNELIEQRTEALRAANTRLERTDEDRRRFFADISHELRTPLTVILMEAQLGRQGAPDPGAAFATIESRASRLSRRIDDLLRIARSETGQLALDPEPVDLAELAREAVTETAAELSNAGMRLEGPGPLPAPLVVAADRNWLRQVLTGLIRNAIRHARAGGALRLELREAGAEAEFCIIDNGPGIPAEIQSQIFDRFAQGKGKAAAQGFGLGLPLARWVIEQQGGGISAQSPLPRETALGQAPGTKIAVRLPRAAG</sequence>
<proteinExistence type="predicted"/>
<reference evidence="12" key="1">
    <citation type="submission" date="2016-10" db="EMBL/GenBank/DDBJ databases">
        <authorList>
            <person name="Varghese N."/>
            <person name="Submissions S."/>
        </authorList>
    </citation>
    <scope>NUCLEOTIDE SEQUENCE [LARGE SCALE GENOMIC DNA]</scope>
    <source>
        <strain evidence="12">DSM 26894</strain>
    </source>
</reference>
<dbReference type="CDD" id="cd00075">
    <property type="entry name" value="HATPase"/>
    <property type="match status" value="1"/>
</dbReference>
<evidence type="ECO:0000259" key="9">
    <source>
        <dbReference type="PROSITE" id="PS50109"/>
    </source>
</evidence>
<evidence type="ECO:0000256" key="4">
    <source>
        <dbReference type="ARBA" id="ARBA00022553"/>
    </source>
</evidence>
<protein>
    <recommendedName>
        <fullName evidence="3">histidine kinase</fullName>
        <ecNumber evidence="3">2.7.13.3</ecNumber>
    </recommendedName>
</protein>
<evidence type="ECO:0000256" key="8">
    <source>
        <dbReference type="SAM" id="Phobius"/>
    </source>
</evidence>
<dbReference type="GO" id="GO:0016020">
    <property type="term" value="C:membrane"/>
    <property type="evidence" value="ECO:0007669"/>
    <property type="project" value="UniProtKB-SubCell"/>
</dbReference>
<dbReference type="SUPFAM" id="SSF158472">
    <property type="entry name" value="HAMP domain-like"/>
    <property type="match status" value="1"/>
</dbReference>
<dbReference type="Proteomes" id="UP000199392">
    <property type="component" value="Unassembled WGS sequence"/>
</dbReference>
<dbReference type="Gene3D" id="1.10.287.130">
    <property type="match status" value="1"/>
</dbReference>
<dbReference type="InterPro" id="IPR004358">
    <property type="entry name" value="Sig_transdc_His_kin-like_C"/>
</dbReference>
<dbReference type="GO" id="GO:0000155">
    <property type="term" value="F:phosphorelay sensor kinase activity"/>
    <property type="evidence" value="ECO:0007669"/>
    <property type="project" value="InterPro"/>
</dbReference>
<evidence type="ECO:0000256" key="7">
    <source>
        <dbReference type="ARBA" id="ARBA00023012"/>
    </source>
</evidence>
<dbReference type="Gene3D" id="6.10.340.10">
    <property type="match status" value="1"/>
</dbReference>
<keyword evidence="8" id="KW-1133">Transmembrane helix</keyword>
<dbReference type="PRINTS" id="PR00344">
    <property type="entry name" value="BCTRLSENSOR"/>
</dbReference>
<dbReference type="InterPro" id="IPR003660">
    <property type="entry name" value="HAMP_dom"/>
</dbReference>
<dbReference type="OrthoDB" id="9809766at2"/>
<dbReference type="PROSITE" id="PS50109">
    <property type="entry name" value="HIS_KIN"/>
    <property type="match status" value="1"/>
</dbReference>
<dbReference type="InterPro" id="IPR036097">
    <property type="entry name" value="HisK_dim/P_sf"/>
</dbReference>
<dbReference type="CDD" id="cd06225">
    <property type="entry name" value="HAMP"/>
    <property type="match status" value="1"/>
</dbReference>
<feature type="transmembrane region" description="Helical" evidence="8">
    <location>
        <begin position="20"/>
        <end position="41"/>
    </location>
</feature>
<dbReference type="InterPro" id="IPR003594">
    <property type="entry name" value="HATPase_dom"/>
</dbReference>
<keyword evidence="8" id="KW-0472">Membrane</keyword>
<evidence type="ECO:0000313" key="12">
    <source>
        <dbReference type="Proteomes" id="UP000199392"/>
    </source>
</evidence>
<feature type="domain" description="Histidine kinase" evidence="9">
    <location>
        <begin position="313"/>
        <end position="534"/>
    </location>
</feature>
<name>A0A1I6SRH6_9RHOB</name>
<dbReference type="Pfam" id="PF02518">
    <property type="entry name" value="HATPase_c"/>
    <property type="match status" value="1"/>
</dbReference>
<dbReference type="AlphaFoldDB" id="A0A1I6SRH6"/>
<dbReference type="Gene3D" id="3.30.565.10">
    <property type="entry name" value="Histidine kinase-like ATPase, C-terminal domain"/>
    <property type="match status" value="1"/>
</dbReference>
<dbReference type="InterPro" id="IPR036890">
    <property type="entry name" value="HATPase_C_sf"/>
</dbReference>
<comment type="subcellular location">
    <subcellularLocation>
        <location evidence="2">Membrane</location>
    </subcellularLocation>
</comment>
<evidence type="ECO:0000313" key="11">
    <source>
        <dbReference type="EMBL" id="SFS79527.1"/>
    </source>
</evidence>
<accession>A0A1I6SRH6</accession>
<keyword evidence="7" id="KW-0902">Two-component regulatory system</keyword>
<organism evidence="11 12">
    <name type="scientific">Alloyangia pacifica</name>
    <dbReference type="NCBI Taxonomy" id="311180"/>
    <lineage>
        <taxon>Bacteria</taxon>
        <taxon>Pseudomonadati</taxon>
        <taxon>Pseudomonadota</taxon>
        <taxon>Alphaproteobacteria</taxon>
        <taxon>Rhodobacterales</taxon>
        <taxon>Roseobacteraceae</taxon>
        <taxon>Alloyangia</taxon>
    </lineage>
</organism>
<evidence type="ECO:0000256" key="2">
    <source>
        <dbReference type="ARBA" id="ARBA00004370"/>
    </source>
</evidence>
<evidence type="ECO:0000259" key="10">
    <source>
        <dbReference type="PROSITE" id="PS50885"/>
    </source>
</evidence>
<feature type="transmembrane region" description="Helical" evidence="8">
    <location>
        <begin position="197"/>
        <end position="219"/>
    </location>
</feature>
<dbReference type="EC" id="2.7.13.3" evidence="3"/>
<dbReference type="PANTHER" id="PTHR43711:SF1">
    <property type="entry name" value="HISTIDINE KINASE 1"/>
    <property type="match status" value="1"/>
</dbReference>
<dbReference type="CDD" id="cd00082">
    <property type="entry name" value="HisKA"/>
    <property type="match status" value="1"/>
</dbReference>
<evidence type="ECO:0000256" key="6">
    <source>
        <dbReference type="ARBA" id="ARBA00022777"/>
    </source>
</evidence>
<dbReference type="PANTHER" id="PTHR43711">
    <property type="entry name" value="TWO-COMPONENT HISTIDINE KINASE"/>
    <property type="match status" value="1"/>
</dbReference>
<keyword evidence="5" id="KW-0808">Transferase</keyword>
<dbReference type="PROSITE" id="PS50885">
    <property type="entry name" value="HAMP"/>
    <property type="match status" value="1"/>
</dbReference>
<dbReference type="Pfam" id="PF00512">
    <property type="entry name" value="HisKA"/>
    <property type="match status" value="1"/>
</dbReference>
<feature type="domain" description="HAMP" evidence="10">
    <location>
        <begin position="221"/>
        <end position="273"/>
    </location>
</feature>
<dbReference type="SUPFAM" id="SSF55874">
    <property type="entry name" value="ATPase domain of HSP90 chaperone/DNA topoisomerase II/histidine kinase"/>
    <property type="match status" value="1"/>
</dbReference>
<dbReference type="SMART" id="SM00388">
    <property type="entry name" value="HisKA"/>
    <property type="match status" value="1"/>
</dbReference>
<evidence type="ECO:0000256" key="3">
    <source>
        <dbReference type="ARBA" id="ARBA00012438"/>
    </source>
</evidence>
<keyword evidence="4" id="KW-0597">Phosphoprotein</keyword>
<comment type="catalytic activity">
    <reaction evidence="1">
        <text>ATP + protein L-histidine = ADP + protein N-phospho-L-histidine.</text>
        <dbReference type="EC" id="2.7.13.3"/>
    </reaction>
</comment>
<dbReference type="Pfam" id="PF00672">
    <property type="entry name" value="HAMP"/>
    <property type="match status" value="1"/>
</dbReference>
<keyword evidence="8" id="KW-0812">Transmembrane</keyword>
<dbReference type="InterPro" id="IPR005467">
    <property type="entry name" value="His_kinase_dom"/>
</dbReference>
<dbReference type="RefSeq" id="WP_092424108.1">
    <property type="nucleotide sequence ID" value="NZ_FOZW01000005.1"/>
</dbReference>